<organism evidence="2 3">
    <name type="scientific">Vitrella brassicaformis (strain CCMP3155)</name>
    <dbReference type="NCBI Taxonomy" id="1169540"/>
    <lineage>
        <taxon>Eukaryota</taxon>
        <taxon>Sar</taxon>
        <taxon>Alveolata</taxon>
        <taxon>Colpodellida</taxon>
        <taxon>Vitrellaceae</taxon>
        <taxon>Vitrella</taxon>
    </lineage>
</organism>
<accession>A0A0G4GS84</accession>
<feature type="compositionally biased region" description="Low complexity" evidence="1">
    <location>
        <begin position="114"/>
        <end position="127"/>
    </location>
</feature>
<dbReference type="InParanoid" id="A0A0G4GS84"/>
<evidence type="ECO:0000313" key="2">
    <source>
        <dbReference type="EMBL" id="CEM33475.1"/>
    </source>
</evidence>
<dbReference type="AlphaFoldDB" id="A0A0G4GS84"/>
<dbReference type="EMBL" id="CDMY01000782">
    <property type="protein sequence ID" value="CEM33475.1"/>
    <property type="molecule type" value="Genomic_DNA"/>
</dbReference>
<evidence type="ECO:0000256" key="1">
    <source>
        <dbReference type="SAM" id="MobiDB-lite"/>
    </source>
</evidence>
<dbReference type="PhylomeDB" id="A0A0G4GS84"/>
<dbReference type="Proteomes" id="UP000041254">
    <property type="component" value="Unassembled WGS sequence"/>
</dbReference>
<protein>
    <submittedName>
        <fullName evidence="2">Uncharacterized protein</fullName>
    </submittedName>
</protein>
<feature type="region of interest" description="Disordered" evidence="1">
    <location>
        <begin position="1"/>
        <end position="34"/>
    </location>
</feature>
<feature type="compositionally biased region" description="Pro residues" evidence="1">
    <location>
        <begin position="279"/>
        <end position="288"/>
    </location>
</feature>
<reference evidence="2 3" key="1">
    <citation type="submission" date="2014-11" db="EMBL/GenBank/DDBJ databases">
        <authorList>
            <person name="Zhu J."/>
            <person name="Qi W."/>
            <person name="Song R."/>
        </authorList>
    </citation>
    <scope>NUCLEOTIDE SEQUENCE [LARGE SCALE GENOMIC DNA]</scope>
</reference>
<keyword evidence="3" id="KW-1185">Reference proteome</keyword>
<feature type="region of interest" description="Disordered" evidence="1">
    <location>
        <begin position="223"/>
        <end position="303"/>
    </location>
</feature>
<sequence length="675" mass="73221">MEAAGERDCGGAGSGSSATRLPGSATHAANHQAVSDSDLLHRMRAGLDLMRDLADTLQTQCVDLSATRDALSGRLSEGLMRIESQVDDMRRIIDSSQVGAGEATGVEGEESDAPDAPHSAHAAVRADGSSVPSSLAATASAVSAAGGWGGASGDLGQGGESEGLQQLQQGVGGLTSEPLCEWTTSCSFFTAKMTSVPPREVEEGPAEMTEDNHHNTIIAPRALDQGGSHSRGRLSFVSPRVVSPSPHDDTSPSGHHNPDDDVQVSVGMPAVCRGRSSSLPPPVLPRSPAPSSAASHQDTPGAQAPVDTFEFLHQMLVQVYAAARMDASQLPNQVSRRPTATLVVHRRILPSLLAHELVCVRATCRAKAVLVTAGVLVERIDGSLARHSLTGLIDIDRTAPLSLTYVLRVAYVLEQGSGDEWRRVGVVFIRLAAIYRLPPATGLPLVLPVQWLMANLPRKTSFHQLPLAMAIYRLFGHMLTYQVQSTSLALQQADNGVYRIGNESFRVVPLIELSAHYRYTEGYKTTDPAIRRANWLYRSFSSFLLDGLHSRWPREREVGVRIVLQALINGNDPRHHRLKTERISEQQGIAVDYRTLTELQFRDVIVSGFRPNEDFAACLEWMSGGVILLWTGERHVGDLSQPLAHRYPQSMPRWRAVLQHFNLENDVIKRGTVKG</sequence>
<evidence type="ECO:0000313" key="3">
    <source>
        <dbReference type="Proteomes" id="UP000041254"/>
    </source>
</evidence>
<gene>
    <name evidence="2" type="ORF">Vbra_18580</name>
</gene>
<feature type="region of interest" description="Disordered" evidence="1">
    <location>
        <begin position="99"/>
        <end position="127"/>
    </location>
</feature>
<name>A0A0G4GS84_VITBC</name>
<dbReference type="VEuPathDB" id="CryptoDB:Vbra_18580"/>
<proteinExistence type="predicted"/>